<comment type="caution">
    <text evidence="1">The sequence shown here is derived from an EMBL/GenBank/DDBJ whole genome shotgun (WGS) entry which is preliminary data.</text>
</comment>
<dbReference type="PANTHER" id="PTHR31549">
    <property type="entry name" value="PROTEIN, PUTATIVE (DUF247)-RELATED-RELATED"/>
    <property type="match status" value="1"/>
</dbReference>
<dbReference type="InterPro" id="IPR004158">
    <property type="entry name" value="DUF247_pln"/>
</dbReference>
<organism evidence="1 2">
    <name type="scientific">Artemisia annua</name>
    <name type="common">Sweet wormwood</name>
    <dbReference type="NCBI Taxonomy" id="35608"/>
    <lineage>
        <taxon>Eukaryota</taxon>
        <taxon>Viridiplantae</taxon>
        <taxon>Streptophyta</taxon>
        <taxon>Embryophyta</taxon>
        <taxon>Tracheophyta</taxon>
        <taxon>Spermatophyta</taxon>
        <taxon>Magnoliopsida</taxon>
        <taxon>eudicotyledons</taxon>
        <taxon>Gunneridae</taxon>
        <taxon>Pentapetalae</taxon>
        <taxon>asterids</taxon>
        <taxon>campanulids</taxon>
        <taxon>Asterales</taxon>
        <taxon>Asteraceae</taxon>
        <taxon>Asteroideae</taxon>
        <taxon>Anthemideae</taxon>
        <taxon>Artemisiinae</taxon>
        <taxon>Artemisia</taxon>
    </lineage>
</organism>
<evidence type="ECO:0000313" key="2">
    <source>
        <dbReference type="Proteomes" id="UP000245207"/>
    </source>
</evidence>
<dbReference type="STRING" id="35608.A0A2U1Q5K3"/>
<dbReference type="Proteomes" id="UP000245207">
    <property type="component" value="Unassembled WGS sequence"/>
</dbReference>
<reference evidence="1 2" key="1">
    <citation type="journal article" date="2018" name="Mol. Plant">
        <title>The genome of Artemisia annua provides insight into the evolution of Asteraceae family and artemisinin biosynthesis.</title>
        <authorList>
            <person name="Shen Q."/>
            <person name="Zhang L."/>
            <person name="Liao Z."/>
            <person name="Wang S."/>
            <person name="Yan T."/>
            <person name="Shi P."/>
            <person name="Liu M."/>
            <person name="Fu X."/>
            <person name="Pan Q."/>
            <person name="Wang Y."/>
            <person name="Lv Z."/>
            <person name="Lu X."/>
            <person name="Zhang F."/>
            <person name="Jiang W."/>
            <person name="Ma Y."/>
            <person name="Chen M."/>
            <person name="Hao X."/>
            <person name="Li L."/>
            <person name="Tang Y."/>
            <person name="Lv G."/>
            <person name="Zhou Y."/>
            <person name="Sun X."/>
            <person name="Brodelius P.E."/>
            <person name="Rose J.K.C."/>
            <person name="Tang K."/>
        </authorList>
    </citation>
    <scope>NUCLEOTIDE SEQUENCE [LARGE SCALE GENOMIC DNA]</scope>
    <source>
        <strain evidence="2">cv. Huhao1</strain>
        <tissue evidence="1">Leaf</tissue>
    </source>
</reference>
<proteinExistence type="predicted"/>
<protein>
    <submittedName>
        <fullName evidence="1">Uncharacterized protein</fullName>
    </submittedName>
</protein>
<sequence>MASINPFFSPNSGEKPWVDQISKTLNTQLAVTNIPPVSIFEIPKNLKAEKLEAYVPQRIGLGPNHHFQPELYQKMEQNKLTAVKRVLQPRHIHDCQHVIVEKVKEIIPVVCACYDMYLEADADTLAWLFAIDGMFLLDQLDAYSDHNFAIEAKDLIMLENQIPLFVLEEIQKALIGENAQENYLVSKFNFFCKSHSPFILSNEKSDINQVNHLLDYMYHSIVNNEVSNTRKVNFTDNGSDGSDPSEKDANLELLEAVIKLASMIPGAQPFLKIIEIIKQKFLEGTKKKETVKEIEVPSVSELHEISRVKFRLSPGNEGIRNISFINEKERFCYLPLITLNASSEVILRNLVAYENLMAKNSFTPGFGLELTEYVDFMCGIIDAVKDVRLLRAEKIIEGDLGDEEIVKMFNGISRCHGKMNVESELWKTVDQLNKVYESSPRVWVKRLAENQLRASAKIITFLISISSVLILIREVYMKAYGLNPPHMMLVHFIQTKLSQFFH</sequence>
<dbReference type="OrthoDB" id="1621957at2759"/>
<accession>A0A2U1Q5K3</accession>
<dbReference type="AlphaFoldDB" id="A0A2U1Q5K3"/>
<gene>
    <name evidence="1" type="ORF">CTI12_AA071730</name>
</gene>
<dbReference type="EMBL" id="PKPP01000399">
    <property type="protein sequence ID" value="PWA93267.1"/>
    <property type="molecule type" value="Genomic_DNA"/>
</dbReference>
<name>A0A2U1Q5K3_ARTAN</name>
<evidence type="ECO:0000313" key="1">
    <source>
        <dbReference type="EMBL" id="PWA93267.1"/>
    </source>
</evidence>
<dbReference type="Pfam" id="PF03140">
    <property type="entry name" value="DUF247"/>
    <property type="match status" value="1"/>
</dbReference>
<dbReference type="PANTHER" id="PTHR31549:SF279">
    <property type="match status" value="1"/>
</dbReference>
<keyword evidence="2" id="KW-1185">Reference proteome</keyword>